<evidence type="ECO:0000256" key="2">
    <source>
        <dbReference type="ARBA" id="ARBA00022692"/>
    </source>
</evidence>
<evidence type="ECO:0000313" key="7">
    <source>
        <dbReference type="EMBL" id="CAI5756833.1"/>
    </source>
</evidence>
<evidence type="ECO:0000256" key="4">
    <source>
        <dbReference type="ARBA" id="ARBA00023136"/>
    </source>
</evidence>
<dbReference type="PANTHER" id="PTHR28013:SF3">
    <property type="entry name" value="PROTEIN DCV1-RELATED"/>
    <property type="match status" value="1"/>
</dbReference>
<feature type="compositionally biased region" description="Polar residues" evidence="5">
    <location>
        <begin position="380"/>
        <end position="393"/>
    </location>
</feature>
<feature type="transmembrane region" description="Helical" evidence="6">
    <location>
        <begin position="120"/>
        <end position="144"/>
    </location>
</feature>
<dbReference type="AlphaFoldDB" id="A0A9W4TTI4"/>
<evidence type="ECO:0008006" key="9">
    <source>
        <dbReference type="Google" id="ProtNLM"/>
    </source>
</evidence>
<evidence type="ECO:0000313" key="8">
    <source>
        <dbReference type="Proteomes" id="UP001152885"/>
    </source>
</evidence>
<dbReference type="Pfam" id="PF06687">
    <property type="entry name" value="SUR7"/>
    <property type="match status" value="1"/>
</dbReference>
<sequence>MSFKLSLNSISFILILVSFVFLLLATISSPVVKSFNLGHTADYTYGIFGYCWDNNSQCSSATYPIKLSDVDDSTSNWILNNNTRDTLAKIFIIAPIALGFNFVLLVLIFASHFSNKGVNLIAIVVNVLAMILTILVTIIIILVFYPNLHWTSWILLGAAAATIFSLIFLILNLITLKRNDDNDSDTESGFDKFANYGQLDDKFNHIQTLTFKSPNSTSSIENEYNYKQYDSTMSNVNSFSNTNSNLNNDSGFINKGYNNPPPIRTHNGSNSFTSQSSSCYSKPPQTVNDFTNTNSNSVASGYRPTGTTGVDGSTTSNNPPYPASTPKITNDSFSRSVFEHHPQVEGHKPFTELEDDFDDEEDLTKNNQQQSNDSDDDSDFTSVSQRAPNPQYTQQQQQQQQQQQIPVQRNYNPQYQNVQQYQPMYQQTPPQSYQQQVQPHYQSQPQPLQYPQQYNTSVSPQGYYSSQQRPTISDNVLNSNPDFNFARGQPQAKRRVSPGFVPVAARYKNQQSNNNASQLMGRNAASARNGPYGITR</sequence>
<feature type="compositionally biased region" description="Low complexity" evidence="5">
    <location>
        <begin position="394"/>
        <end position="406"/>
    </location>
</feature>
<evidence type="ECO:0000256" key="5">
    <source>
        <dbReference type="SAM" id="MobiDB-lite"/>
    </source>
</evidence>
<dbReference type="OrthoDB" id="2354757at2759"/>
<dbReference type="GO" id="GO:0035838">
    <property type="term" value="C:growing cell tip"/>
    <property type="evidence" value="ECO:0007669"/>
    <property type="project" value="TreeGrafter"/>
</dbReference>
<feature type="region of interest" description="Disordered" evidence="5">
    <location>
        <begin position="357"/>
        <end position="406"/>
    </location>
</feature>
<protein>
    <recommendedName>
        <fullName evidence="9">PH-response regulator protein palI/RIM9</fullName>
    </recommendedName>
</protein>
<feature type="region of interest" description="Disordered" evidence="5">
    <location>
        <begin position="509"/>
        <end position="536"/>
    </location>
</feature>
<feature type="compositionally biased region" description="Polar residues" evidence="5">
    <location>
        <begin position="455"/>
        <end position="469"/>
    </location>
</feature>
<keyword evidence="8" id="KW-1185">Reference proteome</keyword>
<proteinExistence type="predicted"/>
<gene>
    <name evidence="7" type="ORF">CANVERA_P1351</name>
</gene>
<keyword evidence="3 6" id="KW-1133">Transmembrane helix</keyword>
<keyword evidence="4 6" id="KW-0472">Membrane</keyword>
<evidence type="ECO:0000256" key="3">
    <source>
        <dbReference type="ARBA" id="ARBA00022989"/>
    </source>
</evidence>
<feature type="compositionally biased region" description="Polar residues" evidence="5">
    <location>
        <begin position="509"/>
        <end position="520"/>
    </location>
</feature>
<feature type="compositionally biased region" description="Low complexity" evidence="5">
    <location>
        <begin position="269"/>
        <end position="281"/>
    </location>
</feature>
<feature type="compositionally biased region" description="Low complexity" evidence="5">
    <location>
        <begin position="425"/>
        <end position="454"/>
    </location>
</feature>
<evidence type="ECO:0000256" key="1">
    <source>
        <dbReference type="ARBA" id="ARBA00004141"/>
    </source>
</evidence>
<comment type="subcellular location">
    <subcellularLocation>
        <location evidence="1">Membrane</location>
        <topology evidence="1">Multi-pass membrane protein</topology>
    </subcellularLocation>
</comment>
<feature type="compositionally biased region" description="Polar residues" evidence="5">
    <location>
        <begin position="283"/>
        <end position="299"/>
    </location>
</feature>
<evidence type="ECO:0000256" key="6">
    <source>
        <dbReference type="SAM" id="Phobius"/>
    </source>
</evidence>
<dbReference type="InterPro" id="IPR051380">
    <property type="entry name" value="pH-response_reg_palI/RIM9"/>
</dbReference>
<keyword evidence="2 6" id="KW-0812">Transmembrane</keyword>
<dbReference type="PANTHER" id="PTHR28013">
    <property type="entry name" value="PROTEIN DCV1-RELATED"/>
    <property type="match status" value="1"/>
</dbReference>
<feature type="region of interest" description="Disordered" evidence="5">
    <location>
        <begin position="425"/>
        <end position="469"/>
    </location>
</feature>
<feature type="transmembrane region" description="Helical" evidence="6">
    <location>
        <begin position="87"/>
        <end position="108"/>
    </location>
</feature>
<reference evidence="7" key="1">
    <citation type="submission" date="2022-12" db="EMBL/GenBank/DDBJ databases">
        <authorList>
            <person name="Brejova B."/>
        </authorList>
    </citation>
    <scope>NUCLEOTIDE SEQUENCE</scope>
</reference>
<dbReference type="InterPro" id="IPR009571">
    <property type="entry name" value="SUR7/Rim9-like_fungi"/>
</dbReference>
<feature type="transmembrane region" description="Helical" evidence="6">
    <location>
        <begin position="12"/>
        <end position="32"/>
    </location>
</feature>
<feature type="transmembrane region" description="Helical" evidence="6">
    <location>
        <begin position="150"/>
        <end position="174"/>
    </location>
</feature>
<feature type="compositionally biased region" description="Low complexity" evidence="5">
    <location>
        <begin position="305"/>
        <end position="316"/>
    </location>
</feature>
<dbReference type="GO" id="GO:0032153">
    <property type="term" value="C:cell division site"/>
    <property type="evidence" value="ECO:0007669"/>
    <property type="project" value="TreeGrafter"/>
</dbReference>
<accession>A0A9W4TTI4</accession>
<feature type="region of interest" description="Disordered" evidence="5">
    <location>
        <begin position="250"/>
        <end position="330"/>
    </location>
</feature>
<comment type="caution">
    <text evidence="7">The sequence shown here is derived from an EMBL/GenBank/DDBJ whole genome shotgun (WGS) entry which is preliminary data.</text>
</comment>
<dbReference type="GO" id="GO:0005886">
    <property type="term" value="C:plasma membrane"/>
    <property type="evidence" value="ECO:0007669"/>
    <property type="project" value="InterPro"/>
</dbReference>
<name>A0A9W4TTI4_9ASCO</name>
<dbReference type="Proteomes" id="UP001152885">
    <property type="component" value="Unassembled WGS sequence"/>
</dbReference>
<organism evidence="7 8">
    <name type="scientific">Candida verbasci</name>
    <dbReference type="NCBI Taxonomy" id="1227364"/>
    <lineage>
        <taxon>Eukaryota</taxon>
        <taxon>Fungi</taxon>
        <taxon>Dikarya</taxon>
        <taxon>Ascomycota</taxon>
        <taxon>Saccharomycotina</taxon>
        <taxon>Pichiomycetes</taxon>
        <taxon>Debaryomycetaceae</taxon>
        <taxon>Candida/Lodderomyces clade</taxon>
        <taxon>Candida</taxon>
    </lineage>
</organism>
<dbReference type="EMBL" id="CANTUO010000001">
    <property type="protein sequence ID" value="CAI5756833.1"/>
    <property type="molecule type" value="Genomic_DNA"/>
</dbReference>